<dbReference type="GO" id="GO:0035251">
    <property type="term" value="F:UDP-glucosyltransferase activity"/>
    <property type="evidence" value="ECO:0007669"/>
    <property type="project" value="InterPro"/>
</dbReference>
<dbReference type="EMBL" id="LT934115">
    <property type="protein sequence ID" value="VAH63635.1"/>
    <property type="molecule type" value="Genomic_DNA"/>
</dbReference>
<keyword evidence="2 3" id="KW-0808">Transferase</keyword>
<dbReference type="PROSITE" id="PS00375">
    <property type="entry name" value="UDPGT"/>
    <property type="match status" value="1"/>
</dbReference>
<dbReference type="InterPro" id="IPR050481">
    <property type="entry name" value="UDP-glycosyltransf_plant"/>
</dbReference>
<dbReference type="InterPro" id="IPR035595">
    <property type="entry name" value="UDP_glycos_trans_CS"/>
</dbReference>
<protein>
    <recommendedName>
        <fullName evidence="6">Glycosyltransferase</fullName>
    </recommendedName>
</protein>
<dbReference type="FunFam" id="3.40.50.2000:FF:000056">
    <property type="entry name" value="Glycosyltransferase"/>
    <property type="match status" value="1"/>
</dbReference>
<dbReference type="PANTHER" id="PTHR48048:SF89">
    <property type="entry name" value="GLYCOSYLTRANSFERASE"/>
    <property type="match status" value="1"/>
</dbReference>
<organism evidence="4 5">
    <name type="scientific">Triticum turgidum subsp. durum</name>
    <name type="common">Durum wheat</name>
    <name type="synonym">Triticum durum</name>
    <dbReference type="NCBI Taxonomy" id="4567"/>
    <lineage>
        <taxon>Eukaryota</taxon>
        <taxon>Viridiplantae</taxon>
        <taxon>Streptophyta</taxon>
        <taxon>Embryophyta</taxon>
        <taxon>Tracheophyta</taxon>
        <taxon>Spermatophyta</taxon>
        <taxon>Magnoliopsida</taxon>
        <taxon>Liliopsida</taxon>
        <taxon>Poales</taxon>
        <taxon>Poaceae</taxon>
        <taxon>BOP clade</taxon>
        <taxon>Pooideae</taxon>
        <taxon>Triticodae</taxon>
        <taxon>Triticeae</taxon>
        <taxon>Triticinae</taxon>
        <taxon>Triticum</taxon>
    </lineage>
</organism>
<evidence type="ECO:0000313" key="5">
    <source>
        <dbReference type="Proteomes" id="UP000324705"/>
    </source>
</evidence>
<reference evidence="4 5" key="1">
    <citation type="submission" date="2017-09" db="EMBL/GenBank/DDBJ databases">
        <authorList>
            <consortium name="International Durum Wheat Genome Sequencing Consortium (IDWGSC)"/>
            <person name="Milanesi L."/>
        </authorList>
    </citation>
    <scope>NUCLEOTIDE SEQUENCE [LARGE SCALE GENOMIC DNA]</scope>
    <source>
        <strain evidence="5">cv. Svevo</strain>
    </source>
</reference>
<dbReference type="Gene3D" id="3.40.50.2000">
    <property type="entry name" value="Glycogen Phosphorylase B"/>
    <property type="match status" value="3"/>
</dbReference>
<dbReference type="SUPFAM" id="SSF53756">
    <property type="entry name" value="UDP-Glycosyltransferase/glycogen phosphorylase"/>
    <property type="match status" value="2"/>
</dbReference>
<gene>
    <name evidence="4" type="ORF">TRITD_3Av1G184270</name>
</gene>
<evidence type="ECO:0000256" key="3">
    <source>
        <dbReference type="RuleBase" id="RU003718"/>
    </source>
</evidence>
<keyword evidence="3" id="KW-0328">Glycosyltransferase</keyword>
<dbReference type="AlphaFoldDB" id="A0A9R0VP11"/>
<name>A0A9R0VP11_TRITD</name>
<evidence type="ECO:0000256" key="2">
    <source>
        <dbReference type="ARBA" id="ARBA00022679"/>
    </source>
</evidence>
<dbReference type="Proteomes" id="UP000324705">
    <property type="component" value="Chromosome 3A"/>
</dbReference>
<dbReference type="Gramene" id="TRITD3Av1G184270.5">
    <property type="protein sequence ID" value="TRITD3Av1G184270.5"/>
    <property type="gene ID" value="TRITD3Av1G184270"/>
</dbReference>
<dbReference type="Pfam" id="PF00201">
    <property type="entry name" value="UDPGT"/>
    <property type="match status" value="1"/>
</dbReference>
<proteinExistence type="inferred from homology"/>
<dbReference type="InterPro" id="IPR002213">
    <property type="entry name" value="UDP_glucos_trans"/>
</dbReference>
<evidence type="ECO:0000256" key="1">
    <source>
        <dbReference type="ARBA" id="ARBA00009995"/>
    </source>
</evidence>
<evidence type="ECO:0008006" key="6">
    <source>
        <dbReference type="Google" id="ProtNLM"/>
    </source>
</evidence>
<dbReference type="PANTHER" id="PTHR48048">
    <property type="entry name" value="GLYCOSYLTRANSFERASE"/>
    <property type="match status" value="1"/>
</dbReference>
<evidence type="ECO:0000313" key="4">
    <source>
        <dbReference type="EMBL" id="VAH63635.1"/>
    </source>
</evidence>
<comment type="similarity">
    <text evidence="1 3">Belongs to the UDP-glycosyltransferase family.</text>
</comment>
<keyword evidence="5" id="KW-1185">Reference proteome</keyword>
<accession>A0A9R0VP11</accession>
<sequence length="227" mass="24551">MKKSVVLYPGVGVGHLVPMVEVAKLFLKHGLAVTVVLIDPQVESTDFSSAVARARASNPSVAFHVLPTPPADSNSDTALMPEGFLERTKDRGLVIKSWAPQVEVLRHRATGAFMTHCGWNSTLEGITAGLPLLCWPLYAEQKVNKVHIVEGMKLGVEMRGYNEEVVKAEEVEEKVRWVMASEGGKALRERVAAAKDAAAEALKEGGSSHLAFVQFLNDLDISIAPTV</sequence>